<dbReference type="SUPFAM" id="SSF53850">
    <property type="entry name" value="Periplasmic binding protein-like II"/>
    <property type="match status" value="1"/>
</dbReference>
<proteinExistence type="predicted"/>
<dbReference type="AlphaFoldDB" id="A0AAW0UEJ8"/>
<comment type="caution">
    <text evidence="2">The sequence shown here is derived from an EMBL/GenBank/DDBJ whole genome shotgun (WGS) entry which is preliminary data.</text>
</comment>
<evidence type="ECO:0000313" key="3">
    <source>
        <dbReference type="Proteomes" id="UP001487740"/>
    </source>
</evidence>
<evidence type="ECO:0000256" key="1">
    <source>
        <dbReference type="SAM" id="MobiDB-lite"/>
    </source>
</evidence>
<gene>
    <name evidence="2" type="ORF">O3P69_004655</name>
</gene>
<organism evidence="2 3">
    <name type="scientific">Scylla paramamosain</name>
    <name type="common">Mud crab</name>
    <dbReference type="NCBI Taxonomy" id="85552"/>
    <lineage>
        <taxon>Eukaryota</taxon>
        <taxon>Metazoa</taxon>
        <taxon>Ecdysozoa</taxon>
        <taxon>Arthropoda</taxon>
        <taxon>Crustacea</taxon>
        <taxon>Multicrustacea</taxon>
        <taxon>Malacostraca</taxon>
        <taxon>Eumalacostraca</taxon>
        <taxon>Eucarida</taxon>
        <taxon>Decapoda</taxon>
        <taxon>Pleocyemata</taxon>
        <taxon>Brachyura</taxon>
        <taxon>Eubrachyura</taxon>
        <taxon>Portunoidea</taxon>
        <taxon>Portunidae</taxon>
        <taxon>Portuninae</taxon>
        <taxon>Scylla</taxon>
    </lineage>
</organism>
<protein>
    <submittedName>
        <fullName evidence="2">Uncharacterized protein</fullName>
    </submittedName>
</protein>
<sequence>MSLQEVDIGLGPFTVTTDRATAVDFTYPVEVTSGRILAGQKKLEVDPWGFALPLSPEGPRDRGQDRYSSCRIC</sequence>
<evidence type="ECO:0000313" key="2">
    <source>
        <dbReference type="EMBL" id="KAK8397117.1"/>
    </source>
</evidence>
<reference evidence="2 3" key="1">
    <citation type="submission" date="2023-03" db="EMBL/GenBank/DDBJ databases">
        <title>High-quality genome of Scylla paramamosain provides insights in environmental adaptation.</title>
        <authorList>
            <person name="Zhang L."/>
        </authorList>
    </citation>
    <scope>NUCLEOTIDE SEQUENCE [LARGE SCALE GENOMIC DNA]</scope>
    <source>
        <strain evidence="2">LZ_2023a</strain>
        <tissue evidence="2">Muscle</tissue>
    </source>
</reference>
<name>A0AAW0UEJ8_SCYPA</name>
<dbReference type="Proteomes" id="UP001487740">
    <property type="component" value="Unassembled WGS sequence"/>
</dbReference>
<feature type="region of interest" description="Disordered" evidence="1">
    <location>
        <begin position="54"/>
        <end position="73"/>
    </location>
</feature>
<accession>A0AAW0UEJ8</accession>
<keyword evidence="3" id="KW-1185">Reference proteome</keyword>
<dbReference type="EMBL" id="JARAKH010000014">
    <property type="protein sequence ID" value="KAK8397117.1"/>
    <property type="molecule type" value="Genomic_DNA"/>
</dbReference>
<dbReference type="Gene3D" id="3.40.190.10">
    <property type="entry name" value="Periplasmic binding protein-like II"/>
    <property type="match status" value="1"/>
</dbReference>